<dbReference type="InterPro" id="IPR021776">
    <property type="entry name" value="ActD"/>
</dbReference>
<feature type="transmembrane region" description="Helical" evidence="1">
    <location>
        <begin position="57"/>
        <end position="77"/>
    </location>
</feature>
<dbReference type="RefSeq" id="WP_188909552.1">
    <property type="nucleotide sequence ID" value="NZ_BMIQ01000004.1"/>
</dbReference>
<evidence type="ECO:0000313" key="3">
    <source>
        <dbReference type="Proteomes" id="UP000644699"/>
    </source>
</evidence>
<dbReference type="Pfam" id="PF11821">
    <property type="entry name" value="ActD"/>
    <property type="match status" value="1"/>
</dbReference>
<reference evidence="2" key="2">
    <citation type="submission" date="2020-09" db="EMBL/GenBank/DDBJ databases">
        <authorList>
            <person name="Sun Q."/>
            <person name="Zhou Y."/>
        </authorList>
    </citation>
    <scope>NUCLEOTIDE SEQUENCE</scope>
    <source>
        <strain evidence="2">CGMCC 1.15367</strain>
    </source>
</reference>
<organism evidence="2 3">
    <name type="scientific">Aureimonas endophytica</name>
    <dbReference type="NCBI Taxonomy" id="2027858"/>
    <lineage>
        <taxon>Bacteria</taxon>
        <taxon>Pseudomonadati</taxon>
        <taxon>Pseudomonadota</taxon>
        <taxon>Alphaproteobacteria</taxon>
        <taxon>Hyphomicrobiales</taxon>
        <taxon>Aurantimonadaceae</taxon>
        <taxon>Aureimonas</taxon>
    </lineage>
</organism>
<keyword evidence="1" id="KW-0812">Transmembrane</keyword>
<reference evidence="2" key="1">
    <citation type="journal article" date="2014" name="Int. J. Syst. Evol. Microbiol.">
        <title>Complete genome sequence of Corynebacterium casei LMG S-19264T (=DSM 44701T), isolated from a smear-ripened cheese.</title>
        <authorList>
            <consortium name="US DOE Joint Genome Institute (JGI-PGF)"/>
            <person name="Walter F."/>
            <person name="Albersmeier A."/>
            <person name="Kalinowski J."/>
            <person name="Ruckert C."/>
        </authorList>
    </citation>
    <scope>NUCLEOTIDE SEQUENCE</scope>
    <source>
        <strain evidence="2">CGMCC 1.15367</strain>
    </source>
</reference>
<dbReference type="PANTHER" id="PTHR40394">
    <property type="entry name" value="LIPOPROTEIN-RELATED"/>
    <property type="match status" value="1"/>
</dbReference>
<keyword evidence="1" id="KW-0472">Membrane</keyword>
<keyword evidence="1" id="KW-1133">Transmembrane helix</keyword>
<feature type="transmembrane region" description="Helical" evidence="1">
    <location>
        <begin position="97"/>
        <end position="119"/>
    </location>
</feature>
<comment type="caution">
    <text evidence="2">The sequence shown here is derived from an EMBL/GenBank/DDBJ whole genome shotgun (WGS) entry which is preliminary data.</text>
</comment>
<evidence type="ECO:0000313" key="2">
    <source>
        <dbReference type="EMBL" id="GGE07739.1"/>
    </source>
</evidence>
<sequence length="176" mass="18776">MSAPRLLAEFAGPRQILLAARQVRQATGFFVRDAYTPFAVEGLAGEIEGLRPTRLRLALLLGGLAGGLAALLLQWLSVTQVLPMPAGGRALASWPDFFFAIFEMTILGAGSSGFVALLVGCGLPRLHHPIFDLPGFERATQDRFFLEVETGDAAEAGRARAYLKGLGALSVAELPR</sequence>
<dbReference type="PANTHER" id="PTHR40394:SF2">
    <property type="entry name" value="QUINOL:CYTOCHROME C OXIDOREDUCTASE MEMBRANE PROTEIN"/>
    <property type="match status" value="1"/>
</dbReference>
<evidence type="ECO:0000256" key="1">
    <source>
        <dbReference type="SAM" id="Phobius"/>
    </source>
</evidence>
<protein>
    <recommendedName>
        <fullName evidence="4">Quinol:cytochrome c oxidoreductase membrane protein</fullName>
    </recommendedName>
</protein>
<dbReference type="Proteomes" id="UP000644699">
    <property type="component" value="Unassembled WGS sequence"/>
</dbReference>
<dbReference type="EMBL" id="BMIQ01000004">
    <property type="protein sequence ID" value="GGE07739.1"/>
    <property type="molecule type" value="Genomic_DNA"/>
</dbReference>
<keyword evidence="3" id="KW-1185">Reference proteome</keyword>
<proteinExistence type="predicted"/>
<dbReference type="AlphaFoldDB" id="A0A917E7U5"/>
<accession>A0A917E7U5</accession>
<evidence type="ECO:0008006" key="4">
    <source>
        <dbReference type="Google" id="ProtNLM"/>
    </source>
</evidence>
<gene>
    <name evidence="2" type="ORF">GCM10011390_28470</name>
</gene>
<name>A0A917E7U5_9HYPH</name>